<name>A0A7V4E332_UNCW3</name>
<organism evidence="1">
    <name type="scientific">candidate division WOR-3 bacterium</name>
    <dbReference type="NCBI Taxonomy" id="2052148"/>
    <lineage>
        <taxon>Bacteria</taxon>
        <taxon>Bacteria division WOR-3</taxon>
    </lineage>
</organism>
<comment type="caution">
    <text evidence="1">The sequence shown here is derived from an EMBL/GenBank/DDBJ whole genome shotgun (WGS) entry which is preliminary data.</text>
</comment>
<dbReference type="Pfam" id="PF13146">
    <property type="entry name" value="TRL"/>
    <property type="match status" value="1"/>
</dbReference>
<dbReference type="EMBL" id="DTDR01000090">
    <property type="protein sequence ID" value="HGK63644.1"/>
    <property type="molecule type" value="Genomic_DNA"/>
</dbReference>
<dbReference type="PROSITE" id="PS51257">
    <property type="entry name" value="PROKAR_LIPOPROTEIN"/>
    <property type="match status" value="1"/>
</dbReference>
<accession>A0A7V4E332</accession>
<dbReference type="AlphaFoldDB" id="A0A7V4E332"/>
<gene>
    <name evidence="1" type="ORF">ENU74_03525</name>
</gene>
<dbReference type="InterPro" id="IPR025113">
    <property type="entry name" value="TRL-like"/>
</dbReference>
<evidence type="ECO:0000313" key="1">
    <source>
        <dbReference type="EMBL" id="HGK63644.1"/>
    </source>
</evidence>
<sequence>MRKLLLFSLIGLFSIMTLTGCGAMIAMGGGGSLYQDTKMPLPYASYYGEKAATYSKVGEASLTSILGLICTGDASIEAAMRNGGITKIHHIDYQVTNILGIIATYKTIVYGE</sequence>
<reference evidence="1" key="1">
    <citation type="journal article" date="2020" name="mSystems">
        <title>Genome- and Community-Level Interaction Insights into Carbon Utilization and Element Cycling Functions of Hydrothermarchaeota in Hydrothermal Sediment.</title>
        <authorList>
            <person name="Zhou Z."/>
            <person name="Liu Y."/>
            <person name="Xu W."/>
            <person name="Pan J."/>
            <person name="Luo Z.H."/>
            <person name="Li M."/>
        </authorList>
    </citation>
    <scope>NUCLEOTIDE SEQUENCE [LARGE SCALE GENOMIC DNA]</scope>
    <source>
        <strain evidence="1">SpSt-697</strain>
    </source>
</reference>
<proteinExistence type="predicted"/>
<protein>
    <submittedName>
        <fullName evidence="1">TRL-like protein family</fullName>
    </submittedName>
</protein>